<dbReference type="EMBL" id="BQNB010015017">
    <property type="protein sequence ID" value="GJT35053.1"/>
    <property type="molecule type" value="Genomic_DNA"/>
</dbReference>
<comment type="caution">
    <text evidence="2">The sequence shown here is derived from an EMBL/GenBank/DDBJ whole genome shotgun (WGS) entry which is preliminary data.</text>
</comment>
<feature type="region of interest" description="Disordered" evidence="1">
    <location>
        <begin position="229"/>
        <end position="262"/>
    </location>
</feature>
<organism evidence="2 3">
    <name type="scientific">Tanacetum coccineum</name>
    <dbReference type="NCBI Taxonomy" id="301880"/>
    <lineage>
        <taxon>Eukaryota</taxon>
        <taxon>Viridiplantae</taxon>
        <taxon>Streptophyta</taxon>
        <taxon>Embryophyta</taxon>
        <taxon>Tracheophyta</taxon>
        <taxon>Spermatophyta</taxon>
        <taxon>Magnoliopsida</taxon>
        <taxon>eudicotyledons</taxon>
        <taxon>Gunneridae</taxon>
        <taxon>Pentapetalae</taxon>
        <taxon>asterids</taxon>
        <taxon>campanulids</taxon>
        <taxon>Asterales</taxon>
        <taxon>Asteraceae</taxon>
        <taxon>Asteroideae</taxon>
        <taxon>Anthemideae</taxon>
        <taxon>Anthemidinae</taxon>
        <taxon>Tanacetum</taxon>
    </lineage>
</organism>
<protein>
    <submittedName>
        <fullName evidence="2">Uncharacterized protein</fullName>
    </submittedName>
</protein>
<sequence>MENQEQNPLQQEQPFIAAKQVGFNLKDILLNTNNEVALLYPEHNNKDYFKCVSDFISKCCLRKPFTRSPNMYKEYLAEFWNAIGAHYLPHFSEYVSPPSIDVVRQWFPMIGYEEEVSAKGTLRKSLLPPRWSLANGINIDYANIFWEDIIIKLKKKQWEKVVAYTRFLSLLIMHKMKEGYRDDEVTLYPTQVFSVNNWALKSNQPKEPPFTDHMLAICAADKPVSASGNDASAVSTAEANPGNSAPSDFVPQQQGINEGTKNTSFDHLFAGHVASVQAKLKTLDALPDLLSHVTKALNKFAYVLDSAFSKAGDQSVPSAGQADTMPAKGEKNTNQATISQLFQKRAKKVNLNRPQPETTTPPPIPPVITTTTSQMQSPSFQPPPKSSSQPEGEHIKEDKGKKALSLEEAEKESTKSGFDDETTQMSGSMCTKENREEVKAEAARREGEIRKEELIDLLGLKVVNKYYNDKLQYDKYCDKMLNRRAASRITNCDVLNKKGPITLKVYREDGTNEIIPNFKASDLHLGEWRKVMEACPKRTVKG</sequence>
<reference evidence="2" key="1">
    <citation type="journal article" date="2022" name="Int. J. Mol. Sci.">
        <title>Draft Genome of Tanacetum Coccineum: Genomic Comparison of Closely Related Tanacetum-Family Plants.</title>
        <authorList>
            <person name="Yamashiro T."/>
            <person name="Shiraishi A."/>
            <person name="Nakayama K."/>
            <person name="Satake H."/>
        </authorList>
    </citation>
    <scope>NUCLEOTIDE SEQUENCE</scope>
</reference>
<evidence type="ECO:0000256" key="1">
    <source>
        <dbReference type="SAM" id="MobiDB-lite"/>
    </source>
</evidence>
<gene>
    <name evidence="2" type="ORF">Tco_0925472</name>
</gene>
<keyword evidence="3" id="KW-1185">Reference proteome</keyword>
<evidence type="ECO:0000313" key="2">
    <source>
        <dbReference type="EMBL" id="GJT35053.1"/>
    </source>
</evidence>
<proteinExistence type="predicted"/>
<reference evidence="2" key="2">
    <citation type="submission" date="2022-01" db="EMBL/GenBank/DDBJ databases">
        <authorList>
            <person name="Yamashiro T."/>
            <person name="Shiraishi A."/>
            <person name="Satake H."/>
            <person name="Nakayama K."/>
        </authorList>
    </citation>
    <scope>NUCLEOTIDE SEQUENCE</scope>
</reference>
<feature type="region of interest" description="Disordered" evidence="1">
    <location>
        <begin position="311"/>
        <end position="333"/>
    </location>
</feature>
<feature type="region of interest" description="Disordered" evidence="1">
    <location>
        <begin position="350"/>
        <end position="435"/>
    </location>
</feature>
<dbReference type="Proteomes" id="UP001151760">
    <property type="component" value="Unassembled WGS sequence"/>
</dbReference>
<feature type="compositionally biased region" description="Basic and acidic residues" evidence="1">
    <location>
        <begin position="391"/>
        <end position="405"/>
    </location>
</feature>
<feature type="compositionally biased region" description="Low complexity" evidence="1">
    <location>
        <begin position="367"/>
        <end position="379"/>
    </location>
</feature>
<evidence type="ECO:0000313" key="3">
    <source>
        <dbReference type="Proteomes" id="UP001151760"/>
    </source>
</evidence>
<name>A0ABQ5D9S0_9ASTR</name>
<accession>A0ABQ5D9S0</accession>